<keyword evidence="1" id="KW-0547">Nucleotide-binding</keyword>
<keyword evidence="5" id="KW-1185">Reference proteome</keyword>
<feature type="domain" description="ABC transporter" evidence="3">
    <location>
        <begin position="1"/>
        <end position="205"/>
    </location>
</feature>
<dbReference type="PROSITE" id="PS50893">
    <property type="entry name" value="ABC_TRANSPORTER_2"/>
    <property type="match status" value="1"/>
</dbReference>
<dbReference type="GO" id="GO:0016887">
    <property type="term" value="F:ATP hydrolysis activity"/>
    <property type="evidence" value="ECO:0007669"/>
    <property type="project" value="InterPro"/>
</dbReference>
<dbReference type="PROSITE" id="PS00211">
    <property type="entry name" value="ABC_TRANSPORTER_1"/>
    <property type="match status" value="1"/>
</dbReference>
<dbReference type="GO" id="GO:0005524">
    <property type="term" value="F:ATP binding"/>
    <property type="evidence" value="ECO:0007669"/>
    <property type="project" value="UniProtKB-KW"/>
</dbReference>
<proteinExistence type="predicted"/>
<keyword evidence="2" id="KW-0067">ATP-binding</keyword>
<dbReference type="SUPFAM" id="SSF52540">
    <property type="entry name" value="P-loop containing nucleoside triphosphate hydrolases"/>
    <property type="match status" value="1"/>
</dbReference>
<evidence type="ECO:0000259" key="3">
    <source>
        <dbReference type="PROSITE" id="PS50893"/>
    </source>
</evidence>
<gene>
    <name evidence="4" type="ORF">SAMN02745729_103270</name>
</gene>
<dbReference type="AlphaFoldDB" id="A0A1H4BE94"/>
<dbReference type="InterPro" id="IPR027417">
    <property type="entry name" value="P-loop_NTPase"/>
</dbReference>
<dbReference type="InterPro" id="IPR017871">
    <property type="entry name" value="ABC_transporter-like_CS"/>
</dbReference>
<accession>A0A1H4BE94</accession>
<reference evidence="5" key="1">
    <citation type="submission" date="2016-10" db="EMBL/GenBank/DDBJ databases">
        <authorList>
            <person name="Varghese N."/>
            <person name="Submissions S."/>
        </authorList>
    </citation>
    <scope>NUCLEOTIDE SEQUENCE [LARGE SCALE GENOMIC DNA]</scope>
    <source>
        <strain evidence="5">DSM 11526</strain>
    </source>
</reference>
<dbReference type="Pfam" id="PF00005">
    <property type="entry name" value="ABC_tran"/>
    <property type="match status" value="1"/>
</dbReference>
<dbReference type="Proteomes" id="UP000242469">
    <property type="component" value="Unassembled WGS sequence"/>
</dbReference>
<organism evidence="4 5">
    <name type="scientific">Marinobacterium iners DSM 11526</name>
    <dbReference type="NCBI Taxonomy" id="1122198"/>
    <lineage>
        <taxon>Bacteria</taxon>
        <taxon>Pseudomonadati</taxon>
        <taxon>Pseudomonadota</taxon>
        <taxon>Gammaproteobacteria</taxon>
        <taxon>Oceanospirillales</taxon>
        <taxon>Oceanospirillaceae</taxon>
        <taxon>Marinobacterium</taxon>
    </lineage>
</organism>
<dbReference type="STRING" id="1122198.SAMN02745729_103270"/>
<evidence type="ECO:0000313" key="5">
    <source>
        <dbReference type="Proteomes" id="UP000242469"/>
    </source>
</evidence>
<evidence type="ECO:0000313" key="4">
    <source>
        <dbReference type="EMBL" id="SEA46142.1"/>
    </source>
</evidence>
<name>A0A1H4BE94_9GAMM</name>
<dbReference type="EMBL" id="FNRJ01000003">
    <property type="protein sequence ID" value="SEA46142.1"/>
    <property type="molecule type" value="Genomic_DNA"/>
</dbReference>
<sequence>MSPVTLHLKRLSNELIQPFDLSIGPGEICCISGQSGSGKSRLLRAVADLEPHSGEVSLDGLEQQQLPAHLWRQRVRLVPAESQWWSERVGDHFPAEFNGEGLETLGLPVEAQEWDVMRLSSGEKQRLGLLRALAFPLQVLLLDEPCANLDPETTLRMEAMLLDRIQTEGWPVLWVAHDAAQMQRVADYRFQIRHEQLVEVTDERD</sequence>
<dbReference type="InterPro" id="IPR003593">
    <property type="entry name" value="AAA+_ATPase"/>
</dbReference>
<dbReference type="PANTHER" id="PTHR43119:SF1">
    <property type="entry name" value="ABC TRANSPORTER DOMAIN-CONTAINING PROTEIN"/>
    <property type="match status" value="1"/>
</dbReference>
<evidence type="ECO:0000256" key="2">
    <source>
        <dbReference type="ARBA" id="ARBA00022840"/>
    </source>
</evidence>
<protein>
    <submittedName>
        <fullName evidence="4">ABC-type nitrate/sulfonate/bicarbonate transport system, ATPase component</fullName>
    </submittedName>
</protein>
<dbReference type="InterPro" id="IPR003439">
    <property type="entry name" value="ABC_transporter-like_ATP-bd"/>
</dbReference>
<dbReference type="RefSeq" id="WP_217632951.1">
    <property type="nucleotide sequence ID" value="NZ_FNRJ01000003.1"/>
</dbReference>
<evidence type="ECO:0000256" key="1">
    <source>
        <dbReference type="ARBA" id="ARBA00022741"/>
    </source>
</evidence>
<dbReference type="SMART" id="SM00382">
    <property type="entry name" value="AAA"/>
    <property type="match status" value="1"/>
</dbReference>
<dbReference type="PANTHER" id="PTHR43119">
    <property type="entry name" value="ABC TRANSPORT PROTEIN ATP-BINDING COMPONENT-RELATED"/>
    <property type="match status" value="1"/>
</dbReference>
<dbReference type="Gene3D" id="3.40.50.300">
    <property type="entry name" value="P-loop containing nucleotide triphosphate hydrolases"/>
    <property type="match status" value="1"/>
</dbReference>